<dbReference type="SUPFAM" id="SSF47384">
    <property type="entry name" value="Homodimeric domain of signal transducing histidine kinase"/>
    <property type="match status" value="1"/>
</dbReference>
<keyword evidence="10" id="KW-0418">Kinase</keyword>
<evidence type="ECO:0000256" key="5">
    <source>
        <dbReference type="ARBA" id="ARBA00022475"/>
    </source>
</evidence>
<sequence>MMTTLRNWIKRLPIKWKLMLGATCLIFILFASYNFAQYLVLKQWMLKQEKTALQMAMGQVEQRIQDKGLTTDTVQSAETQAFLKSIMGQNEMIRIIDSSGNPLVVVTNRFHADWLAPRVVSEPQSGETGYNEEHILVNRTPYPGLGTIEVASNLETFDHFSQTLLWVMGIGFLVATGISAISGLTIARQFMRPIRALSDAIRNVKRNGLRERVATLENGDELFNLAQLFNDLMDQLEASFRKQKQFVEDASHELRTPITILDGHLSLLNRWGKDDPAVLEESIEASVHEIRRLKGITEQLLTLTKLESRPILEALELIQLEPLVAQTVKRMEALHPEVLFAVHSCDLEDVSLAVSSLQLEQVLLIVLDNAVKYSTEVKRIEVELRRENGEAAVTVQDHGIGIPAEDLPSIFDRFYRVDKARNREIGGTGLGLAIAKQIVQNYRGVMTVDSTENKGTKVTITLPIS</sequence>
<evidence type="ECO:0000259" key="17">
    <source>
        <dbReference type="PROSITE" id="PS50885"/>
    </source>
</evidence>
<evidence type="ECO:0000256" key="12">
    <source>
        <dbReference type="ARBA" id="ARBA00022989"/>
    </source>
</evidence>
<dbReference type="PANTHER" id="PTHR45436:SF5">
    <property type="entry name" value="SENSOR HISTIDINE KINASE TRCS"/>
    <property type="match status" value="1"/>
</dbReference>
<dbReference type="SUPFAM" id="SSF158472">
    <property type="entry name" value="HAMP domain-like"/>
    <property type="match status" value="1"/>
</dbReference>
<keyword evidence="8 15" id="KW-0812">Transmembrane</keyword>
<dbReference type="Pfam" id="PF02518">
    <property type="entry name" value="HATPase_c"/>
    <property type="match status" value="1"/>
</dbReference>
<keyword evidence="6" id="KW-0597">Phosphoprotein</keyword>
<dbReference type="InterPro" id="IPR003660">
    <property type="entry name" value="HAMP_dom"/>
</dbReference>
<proteinExistence type="predicted"/>
<dbReference type="InterPro" id="IPR050428">
    <property type="entry name" value="TCS_sensor_his_kinase"/>
</dbReference>
<evidence type="ECO:0000313" key="19">
    <source>
        <dbReference type="Proteomes" id="UP000298246"/>
    </source>
</evidence>
<comment type="caution">
    <text evidence="18">The sequence shown here is derived from an EMBL/GenBank/DDBJ whole genome shotgun (WGS) entry which is preliminary data.</text>
</comment>
<evidence type="ECO:0000256" key="10">
    <source>
        <dbReference type="ARBA" id="ARBA00022777"/>
    </source>
</evidence>
<keyword evidence="7" id="KW-0808">Transferase</keyword>
<dbReference type="CDD" id="cd00075">
    <property type="entry name" value="HATPase"/>
    <property type="match status" value="1"/>
</dbReference>
<dbReference type="SMART" id="SM00388">
    <property type="entry name" value="HisKA"/>
    <property type="match status" value="1"/>
</dbReference>
<evidence type="ECO:0000256" key="13">
    <source>
        <dbReference type="ARBA" id="ARBA00023012"/>
    </source>
</evidence>
<dbReference type="InterPro" id="IPR036097">
    <property type="entry name" value="HisK_dim/P_sf"/>
</dbReference>
<evidence type="ECO:0000256" key="9">
    <source>
        <dbReference type="ARBA" id="ARBA00022741"/>
    </source>
</evidence>
<dbReference type="Gene3D" id="1.10.287.130">
    <property type="match status" value="1"/>
</dbReference>
<feature type="domain" description="HAMP" evidence="17">
    <location>
        <begin position="188"/>
        <end position="241"/>
    </location>
</feature>
<keyword evidence="12 15" id="KW-1133">Transmembrane helix</keyword>
<dbReference type="GO" id="GO:0000155">
    <property type="term" value="F:phosphorelay sensor kinase activity"/>
    <property type="evidence" value="ECO:0007669"/>
    <property type="project" value="InterPro"/>
</dbReference>
<dbReference type="SUPFAM" id="SSF55874">
    <property type="entry name" value="ATPase domain of HSP90 chaperone/DNA topoisomerase II/histidine kinase"/>
    <property type="match status" value="1"/>
</dbReference>
<dbReference type="GO" id="GO:0005886">
    <property type="term" value="C:plasma membrane"/>
    <property type="evidence" value="ECO:0007669"/>
    <property type="project" value="UniProtKB-SubCell"/>
</dbReference>
<dbReference type="OrthoDB" id="9786919at2"/>
<keyword evidence="19" id="KW-1185">Reference proteome</keyword>
<keyword evidence="11" id="KW-0067">ATP-binding</keyword>
<dbReference type="Gene3D" id="3.30.565.10">
    <property type="entry name" value="Histidine kinase-like ATPase, C-terminal domain"/>
    <property type="match status" value="1"/>
</dbReference>
<dbReference type="Pfam" id="PF18719">
    <property type="entry name" value="ArlS_N"/>
    <property type="match status" value="1"/>
</dbReference>
<dbReference type="Pfam" id="PF00672">
    <property type="entry name" value="HAMP"/>
    <property type="match status" value="1"/>
</dbReference>
<dbReference type="FunFam" id="1.10.287.130:FF:000001">
    <property type="entry name" value="Two-component sensor histidine kinase"/>
    <property type="match status" value="1"/>
</dbReference>
<dbReference type="EC" id="2.7.13.3" evidence="3"/>
<dbReference type="InterPro" id="IPR005467">
    <property type="entry name" value="His_kinase_dom"/>
</dbReference>
<dbReference type="CDD" id="cd00082">
    <property type="entry name" value="HisKA"/>
    <property type="match status" value="1"/>
</dbReference>
<evidence type="ECO:0000259" key="16">
    <source>
        <dbReference type="PROSITE" id="PS50109"/>
    </source>
</evidence>
<feature type="domain" description="Histidine kinase" evidence="16">
    <location>
        <begin position="249"/>
        <end position="465"/>
    </location>
</feature>
<dbReference type="InterPro" id="IPR004358">
    <property type="entry name" value="Sig_transdc_His_kin-like_C"/>
</dbReference>
<dbReference type="RefSeq" id="WP_134748691.1">
    <property type="nucleotide sequence ID" value="NZ_MYFO02000001.1"/>
</dbReference>
<keyword evidence="13" id="KW-0902">Two-component regulatory system</keyword>
<protein>
    <recommendedName>
        <fullName evidence="4">Signal transduction histidine-protein kinase ArlS</fullName>
        <ecNumber evidence="3">2.7.13.3</ecNumber>
    </recommendedName>
</protein>
<dbReference type="SMART" id="SM00387">
    <property type="entry name" value="HATPase_c"/>
    <property type="match status" value="1"/>
</dbReference>
<dbReference type="Gene3D" id="6.10.340.10">
    <property type="match status" value="1"/>
</dbReference>
<dbReference type="PRINTS" id="PR00344">
    <property type="entry name" value="BCTRLSENSOR"/>
</dbReference>
<dbReference type="GO" id="GO:0005524">
    <property type="term" value="F:ATP binding"/>
    <property type="evidence" value="ECO:0007669"/>
    <property type="project" value="UniProtKB-KW"/>
</dbReference>
<dbReference type="EMBL" id="MYFO01000001">
    <property type="protein sequence ID" value="TFE91815.1"/>
    <property type="molecule type" value="Genomic_DNA"/>
</dbReference>
<dbReference type="PROSITE" id="PS50885">
    <property type="entry name" value="HAMP"/>
    <property type="match status" value="1"/>
</dbReference>
<evidence type="ECO:0000256" key="11">
    <source>
        <dbReference type="ARBA" id="ARBA00022840"/>
    </source>
</evidence>
<dbReference type="InterPro" id="IPR036890">
    <property type="entry name" value="HATPase_C_sf"/>
</dbReference>
<accession>A0A4Y8QAG2</accession>
<evidence type="ECO:0000256" key="15">
    <source>
        <dbReference type="SAM" id="Phobius"/>
    </source>
</evidence>
<evidence type="ECO:0000256" key="2">
    <source>
        <dbReference type="ARBA" id="ARBA00004651"/>
    </source>
</evidence>
<evidence type="ECO:0000256" key="1">
    <source>
        <dbReference type="ARBA" id="ARBA00000085"/>
    </source>
</evidence>
<comment type="subcellular location">
    <subcellularLocation>
        <location evidence="2">Cell membrane</location>
        <topology evidence="2">Multi-pass membrane protein</topology>
    </subcellularLocation>
</comment>
<comment type="catalytic activity">
    <reaction evidence="1">
        <text>ATP + protein L-histidine = ADP + protein N-phospho-L-histidine.</text>
        <dbReference type="EC" id="2.7.13.3"/>
    </reaction>
</comment>
<dbReference type="InterPro" id="IPR003594">
    <property type="entry name" value="HATPase_dom"/>
</dbReference>
<dbReference type="InterPro" id="IPR003661">
    <property type="entry name" value="HisK_dim/P_dom"/>
</dbReference>
<dbReference type="AlphaFoldDB" id="A0A4Y8QAG2"/>
<keyword evidence="9" id="KW-0547">Nucleotide-binding</keyword>
<gene>
    <name evidence="18" type="ORF">B5M42_00820</name>
</gene>
<feature type="transmembrane region" description="Helical" evidence="15">
    <location>
        <begin position="164"/>
        <end position="187"/>
    </location>
</feature>
<keyword evidence="5" id="KW-1003">Cell membrane</keyword>
<keyword evidence="14 15" id="KW-0472">Membrane</keyword>
<organism evidence="18 19">
    <name type="scientific">Paenibacillus athensensis</name>
    <dbReference type="NCBI Taxonomy" id="1967502"/>
    <lineage>
        <taxon>Bacteria</taxon>
        <taxon>Bacillati</taxon>
        <taxon>Bacillota</taxon>
        <taxon>Bacilli</taxon>
        <taxon>Bacillales</taxon>
        <taxon>Paenibacillaceae</taxon>
        <taxon>Paenibacillus</taxon>
    </lineage>
</organism>
<evidence type="ECO:0000256" key="3">
    <source>
        <dbReference type="ARBA" id="ARBA00012438"/>
    </source>
</evidence>
<evidence type="ECO:0000256" key="8">
    <source>
        <dbReference type="ARBA" id="ARBA00022692"/>
    </source>
</evidence>
<dbReference type="InterPro" id="IPR041610">
    <property type="entry name" value="ArlS_N"/>
</dbReference>
<evidence type="ECO:0000256" key="14">
    <source>
        <dbReference type="ARBA" id="ARBA00023136"/>
    </source>
</evidence>
<evidence type="ECO:0000256" key="7">
    <source>
        <dbReference type="ARBA" id="ARBA00022679"/>
    </source>
</evidence>
<dbReference type="Proteomes" id="UP000298246">
    <property type="component" value="Unassembled WGS sequence"/>
</dbReference>
<dbReference type="SMART" id="SM00304">
    <property type="entry name" value="HAMP"/>
    <property type="match status" value="1"/>
</dbReference>
<dbReference type="PANTHER" id="PTHR45436">
    <property type="entry name" value="SENSOR HISTIDINE KINASE YKOH"/>
    <property type="match status" value="1"/>
</dbReference>
<evidence type="ECO:0000256" key="6">
    <source>
        <dbReference type="ARBA" id="ARBA00022553"/>
    </source>
</evidence>
<evidence type="ECO:0000256" key="4">
    <source>
        <dbReference type="ARBA" id="ARBA00015735"/>
    </source>
</evidence>
<name>A0A4Y8QAG2_9BACL</name>
<dbReference type="Pfam" id="PF00512">
    <property type="entry name" value="HisKA"/>
    <property type="match status" value="1"/>
</dbReference>
<dbReference type="FunFam" id="3.30.565.10:FF:000006">
    <property type="entry name" value="Sensor histidine kinase WalK"/>
    <property type="match status" value="1"/>
</dbReference>
<dbReference type="CDD" id="cd06225">
    <property type="entry name" value="HAMP"/>
    <property type="match status" value="1"/>
</dbReference>
<evidence type="ECO:0000313" key="18">
    <source>
        <dbReference type="EMBL" id="TFE91815.1"/>
    </source>
</evidence>
<reference evidence="18 19" key="1">
    <citation type="submission" date="2017-03" db="EMBL/GenBank/DDBJ databases">
        <title>Isolation of Levoglucosan Utilizing Bacteria.</title>
        <authorList>
            <person name="Arya A.S."/>
        </authorList>
    </citation>
    <scope>NUCLEOTIDE SEQUENCE [LARGE SCALE GENOMIC DNA]</scope>
    <source>
        <strain evidence="18 19">MEC069</strain>
    </source>
</reference>
<dbReference type="PROSITE" id="PS50109">
    <property type="entry name" value="HIS_KIN"/>
    <property type="match status" value="1"/>
</dbReference>